<feature type="domain" description="Ig-like" evidence="3">
    <location>
        <begin position="30"/>
        <end position="120"/>
    </location>
</feature>
<evidence type="ECO:0000313" key="5">
    <source>
        <dbReference type="Proteomes" id="UP000752171"/>
    </source>
</evidence>
<organism evidence="4 5">
    <name type="scientific">Astyanax mexicanus</name>
    <name type="common">Blind cave fish</name>
    <name type="synonym">Astyanax fasciatus mexicanus</name>
    <dbReference type="NCBI Taxonomy" id="7994"/>
    <lineage>
        <taxon>Eukaryota</taxon>
        <taxon>Metazoa</taxon>
        <taxon>Chordata</taxon>
        <taxon>Craniata</taxon>
        <taxon>Vertebrata</taxon>
        <taxon>Euteleostomi</taxon>
        <taxon>Actinopterygii</taxon>
        <taxon>Neopterygii</taxon>
        <taxon>Teleostei</taxon>
        <taxon>Ostariophysi</taxon>
        <taxon>Characiformes</taxon>
        <taxon>Characoidei</taxon>
        <taxon>Acestrorhamphidae</taxon>
        <taxon>Acestrorhamphinae</taxon>
        <taxon>Astyanax</taxon>
    </lineage>
</organism>
<dbReference type="SMART" id="SM00409">
    <property type="entry name" value="IG"/>
    <property type="match status" value="1"/>
</dbReference>
<dbReference type="SUPFAM" id="SSF48726">
    <property type="entry name" value="Immunoglobulin"/>
    <property type="match status" value="1"/>
</dbReference>
<dbReference type="AlphaFoldDB" id="A0A8T2M4V2"/>
<evidence type="ECO:0000256" key="1">
    <source>
        <dbReference type="SAM" id="Phobius"/>
    </source>
</evidence>
<evidence type="ECO:0000313" key="4">
    <source>
        <dbReference type="EMBL" id="KAG9276656.1"/>
    </source>
</evidence>
<dbReference type="InterPro" id="IPR013783">
    <property type="entry name" value="Ig-like_fold"/>
</dbReference>
<proteinExistence type="predicted"/>
<dbReference type="Pfam" id="PF07686">
    <property type="entry name" value="V-set"/>
    <property type="match status" value="1"/>
</dbReference>
<feature type="chain" id="PRO_5035799386" description="Ig-like domain-containing protein" evidence="2">
    <location>
        <begin position="17"/>
        <end position="210"/>
    </location>
</feature>
<evidence type="ECO:0000259" key="3">
    <source>
        <dbReference type="PROSITE" id="PS50835"/>
    </source>
</evidence>
<reference evidence="4 5" key="1">
    <citation type="submission" date="2021-07" db="EMBL/GenBank/DDBJ databases">
        <authorList>
            <person name="Imarazene B."/>
            <person name="Zahm M."/>
            <person name="Klopp C."/>
            <person name="Cabau C."/>
            <person name="Beille S."/>
            <person name="Jouanno E."/>
            <person name="Castinel A."/>
            <person name="Lluch J."/>
            <person name="Gil L."/>
            <person name="Kuchtly C."/>
            <person name="Lopez Roques C."/>
            <person name="Donnadieu C."/>
            <person name="Parrinello H."/>
            <person name="Journot L."/>
            <person name="Du K."/>
            <person name="Schartl M."/>
            <person name="Retaux S."/>
            <person name="Guiguen Y."/>
        </authorList>
    </citation>
    <scope>NUCLEOTIDE SEQUENCE [LARGE SCALE GENOMIC DNA]</scope>
    <source>
        <strain evidence="4">Pach_M1</strain>
        <tissue evidence="4">Testis</tissue>
    </source>
</reference>
<accession>A0A8T2M4V2</accession>
<dbReference type="InterPro" id="IPR007110">
    <property type="entry name" value="Ig-like_dom"/>
</dbReference>
<feature type="transmembrane region" description="Helical" evidence="1">
    <location>
        <begin position="150"/>
        <end position="174"/>
    </location>
</feature>
<keyword evidence="1" id="KW-1133">Transmembrane helix</keyword>
<dbReference type="Gene3D" id="2.60.40.10">
    <property type="entry name" value="Immunoglobulins"/>
    <property type="match status" value="1"/>
</dbReference>
<dbReference type="InterPro" id="IPR013106">
    <property type="entry name" value="Ig_V-set"/>
</dbReference>
<evidence type="ECO:0000256" key="2">
    <source>
        <dbReference type="SAM" id="SignalP"/>
    </source>
</evidence>
<feature type="signal peptide" evidence="2">
    <location>
        <begin position="1"/>
        <end position="16"/>
    </location>
</feature>
<dbReference type="EMBL" id="JAICCE010000006">
    <property type="protein sequence ID" value="KAG9276656.1"/>
    <property type="molecule type" value="Genomic_DNA"/>
</dbReference>
<keyword evidence="1" id="KW-0812">Transmembrane</keyword>
<name>A0A8T2M4V2_ASTMX</name>
<dbReference type="InterPro" id="IPR003599">
    <property type="entry name" value="Ig_sub"/>
</dbReference>
<dbReference type="Proteomes" id="UP000752171">
    <property type="component" value="Unassembled WGS sequence"/>
</dbReference>
<keyword evidence="2" id="KW-0732">Signal</keyword>
<dbReference type="PROSITE" id="PS50835">
    <property type="entry name" value="IG_LIKE"/>
    <property type="match status" value="1"/>
</dbReference>
<comment type="caution">
    <text evidence="4">The sequence shown here is derived from an EMBL/GenBank/DDBJ whole genome shotgun (WGS) entry which is preliminary data.</text>
</comment>
<sequence length="210" mass="23427">MFYSFLLVYLFQLVHTGADGLVFQSPGLTVDKGTNVTLSCDISLVFGQCSCVRWLLYQPVGGLMIYAHLSTGFTPITKKAQQDKHCLLNIPKANLSDNGTFYCLLLNSGFDYMGNGTELTVMDITDELKVSNEDYMMNLEQGHSAEYQCLFPMAVLGGLSLLLIILTVTLMCIWQRTGIIKHQKNNSASEEHQQSSSEVQYAALRFGTRR</sequence>
<dbReference type="InterPro" id="IPR036179">
    <property type="entry name" value="Ig-like_dom_sf"/>
</dbReference>
<protein>
    <recommendedName>
        <fullName evidence="3">Ig-like domain-containing protein</fullName>
    </recommendedName>
</protein>
<keyword evidence="1" id="KW-0472">Membrane</keyword>
<gene>
    <name evidence="4" type="ORF">AMEX_G8983</name>
</gene>